<dbReference type="Proteomes" id="UP000708298">
    <property type="component" value="Unassembled WGS sequence"/>
</dbReference>
<dbReference type="EMBL" id="JAESVB010000015">
    <property type="protein sequence ID" value="MCB8877595.1"/>
    <property type="molecule type" value="Genomic_DNA"/>
</dbReference>
<accession>A0A963YWH6</accession>
<name>A0A963YWH6_9PROT</name>
<reference evidence="1" key="2">
    <citation type="submission" date="2021-01" db="EMBL/GenBank/DDBJ databases">
        <authorList>
            <person name="Mieszkin S."/>
            <person name="Pouder E."/>
            <person name="Alain K."/>
        </authorList>
    </citation>
    <scope>NUCLEOTIDE SEQUENCE</scope>
    <source>
        <strain evidence="1">HW T2.11</strain>
    </source>
</reference>
<keyword evidence="2" id="KW-1185">Reference proteome</keyword>
<comment type="caution">
    <text evidence="1">The sequence shown here is derived from an EMBL/GenBank/DDBJ whole genome shotgun (WGS) entry which is preliminary data.</text>
</comment>
<dbReference type="AlphaFoldDB" id="A0A963YWH6"/>
<gene>
    <name evidence="1" type="ORF">ASILVAE211_20540</name>
</gene>
<evidence type="ECO:0000313" key="2">
    <source>
        <dbReference type="Proteomes" id="UP000708298"/>
    </source>
</evidence>
<protein>
    <submittedName>
        <fullName evidence="1">Uncharacterized protein</fullName>
    </submittedName>
</protein>
<proteinExistence type="predicted"/>
<evidence type="ECO:0000313" key="1">
    <source>
        <dbReference type="EMBL" id="MCB8877595.1"/>
    </source>
</evidence>
<sequence length="81" mass="9048">MMRVSELLALPDDAANFWLDVERQAVTEALNKALDHRASLLLQDETDEMIAASDAEMDRLHLTLERLDAVETARSNSPPLS</sequence>
<reference evidence="1" key="1">
    <citation type="journal article" date="2021" name="Microorganisms">
        <title>Acidisoma silvae sp. nov. and Acidisomacellulosilytica sp. nov., Two Acidophilic Bacteria Isolated from Decaying Wood, Hydrolyzing Cellulose and Producing Poly-3-hydroxybutyrate.</title>
        <authorList>
            <person name="Mieszkin S."/>
            <person name="Pouder E."/>
            <person name="Uroz S."/>
            <person name="Simon-Colin C."/>
            <person name="Alain K."/>
        </authorList>
    </citation>
    <scope>NUCLEOTIDE SEQUENCE</scope>
    <source>
        <strain evidence="1">HW T2.11</strain>
    </source>
</reference>
<dbReference type="RefSeq" id="WP_227323243.1">
    <property type="nucleotide sequence ID" value="NZ_JAESVB010000015.1"/>
</dbReference>
<organism evidence="1 2">
    <name type="scientific">Acidisoma silvae</name>
    <dbReference type="NCBI Taxonomy" id="2802396"/>
    <lineage>
        <taxon>Bacteria</taxon>
        <taxon>Pseudomonadati</taxon>
        <taxon>Pseudomonadota</taxon>
        <taxon>Alphaproteobacteria</taxon>
        <taxon>Acetobacterales</taxon>
        <taxon>Acidocellaceae</taxon>
        <taxon>Acidisoma</taxon>
    </lineage>
</organism>